<dbReference type="InterPro" id="IPR053905">
    <property type="entry name" value="EF-G-like_DII"/>
</dbReference>
<feature type="domain" description="Tr-type G" evidence="8">
    <location>
        <begin position="185"/>
        <end position="354"/>
    </location>
</feature>
<keyword evidence="9" id="KW-1185">Reference proteome</keyword>
<dbReference type="Gene3D" id="3.40.50.10050">
    <property type="entry name" value="Translation initiation factor IF- 2, domain 3"/>
    <property type="match status" value="1"/>
</dbReference>
<dbReference type="SUPFAM" id="SSF50447">
    <property type="entry name" value="Translation proteins"/>
    <property type="match status" value="2"/>
</dbReference>
<evidence type="ECO:0000256" key="1">
    <source>
        <dbReference type="ARBA" id="ARBA00007733"/>
    </source>
</evidence>
<dbReference type="WBParaSite" id="PgR024_g022_t05">
    <property type="protein sequence ID" value="PgR024_g022_t05"/>
    <property type="gene ID" value="PgR024_g022"/>
</dbReference>
<evidence type="ECO:0000259" key="8">
    <source>
        <dbReference type="PROSITE" id="PS51722"/>
    </source>
</evidence>
<evidence type="ECO:0000256" key="7">
    <source>
        <dbReference type="PROSITE-ProRule" id="PRU00252"/>
    </source>
</evidence>
<keyword evidence="4" id="KW-0648">Protein biosynthesis</keyword>
<dbReference type="PROSITE" id="PS51722">
    <property type="entry name" value="G_TR_2"/>
    <property type="match status" value="1"/>
</dbReference>
<dbReference type="AlphaFoldDB" id="A0A915B1V7"/>
<evidence type="ECO:0000256" key="3">
    <source>
        <dbReference type="ARBA" id="ARBA00022741"/>
    </source>
</evidence>
<keyword evidence="2" id="KW-0396">Initiation factor</keyword>
<dbReference type="SUPFAM" id="SSF52540">
    <property type="entry name" value="P-loop containing nucleoside triphosphate hydrolases"/>
    <property type="match status" value="1"/>
</dbReference>
<dbReference type="CDD" id="cd03702">
    <property type="entry name" value="IF2_mtIF2_II"/>
    <property type="match status" value="1"/>
</dbReference>
<dbReference type="PANTHER" id="PTHR43381:SF20">
    <property type="entry name" value="TRANSLATION INITIATION FACTOR IF-2, MITOCHONDRIAL"/>
    <property type="match status" value="1"/>
</dbReference>
<name>A0A915B1V7_PARUN</name>
<dbReference type="Proteomes" id="UP000887569">
    <property type="component" value="Unplaced"/>
</dbReference>
<evidence type="ECO:0000256" key="6">
    <source>
        <dbReference type="ARBA" id="ARBA00025162"/>
    </source>
</evidence>
<protein>
    <submittedName>
        <fullName evidence="10">Tr-type G domain-containing protein</fullName>
    </submittedName>
</protein>
<dbReference type="FunFam" id="3.40.50.300:FF:000019">
    <property type="entry name" value="Translation initiation factor IF-2"/>
    <property type="match status" value="1"/>
</dbReference>
<evidence type="ECO:0000256" key="5">
    <source>
        <dbReference type="ARBA" id="ARBA00023134"/>
    </source>
</evidence>
<keyword evidence="3" id="KW-0547">Nucleotide-binding</keyword>
<dbReference type="Pfam" id="PF00009">
    <property type="entry name" value="GTP_EFTU"/>
    <property type="match status" value="1"/>
</dbReference>
<reference evidence="10" key="1">
    <citation type="submission" date="2022-11" db="UniProtKB">
        <authorList>
            <consortium name="WormBaseParasite"/>
        </authorList>
    </citation>
    <scope>IDENTIFICATION</scope>
</reference>
<dbReference type="GO" id="GO:0003924">
    <property type="term" value="F:GTPase activity"/>
    <property type="evidence" value="ECO:0007669"/>
    <property type="project" value="InterPro"/>
</dbReference>
<evidence type="ECO:0000256" key="2">
    <source>
        <dbReference type="ARBA" id="ARBA00022540"/>
    </source>
</evidence>
<dbReference type="InterPro" id="IPR000424">
    <property type="entry name" value="Primosome_PriB/ssb"/>
</dbReference>
<dbReference type="Gene3D" id="3.40.50.300">
    <property type="entry name" value="P-loop containing nucleotide triphosphate hydrolases"/>
    <property type="match status" value="1"/>
</dbReference>
<dbReference type="InterPro" id="IPR015760">
    <property type="entry name" value="TIF_IF2"/>
</dbReference>
<evidence type="ECO:0000256" key="4">
    <source>
        <dbReference type="ARBA" id="ARBA00022917"/>
    </source>
</evidence>
<dbReference type="GO" id="GO:0003743">
    <property type="term" value="F:translation initiation factor activity"/>
    <property type="evidence" value="ECO:0007669"/>
    <property type="project" value="UniProtKB-KW"/>
</dbReference>
<accession>A0A915B1V7</accession>
<dbReference type="InterPro" id="IPR027417">
    <property type="entry name" value="P-loop_NTPase"/>
</dbReference>
<comment type="similarity">
    <text evidence="1">Belongs to the TRAFAC class translation factor GTPase superfamily. Classic translation factor GTPase family. IF-2 subfamily.</text>
</comment>
<sequence length="732" mass="81238">RSRHTRNSLEMPQNQCLLDHKHERYYRLGCMSCVFRSIRCVLASTPSCSAIASSTPRSFSACGLLMARHTRGRRKFVEAVVVKSTKSSKKPIDIYHDMTVSELAAAIGSTSDDVAEALLQIDASNVDLLSDDKVLRTELTAQVASLFHLKPRLVSRPNEAKVAAKAQQLDDVFPLPPPDEGDMHKRAPVITIMGHVDHGKTTLLDALRHSRIVESEFGGITQHIGAFTVKEGSQQMTFLDTPGHAAFANMRQRGAHSTDIVVLVVAADDGVKEQTVQSINYAKEAAVPIIVAINKCDKPNADPKRAKRSLLEHGIVVEDLHGDVLAVEISALRGDNIQALKEAILLQAEDMNLRSTSKGPVEGVVIESTTVQGVGKVCTMIVQRGTLMKGCVLVAGTSWAKVRLMSDEFNHILKEAGPSCPVRVAGWRGSLPSPGERIVQVENESRAQRAVDYRISRRMEEKAELDWKAIEGRREEERKQYLENRQKLLNEGSRYGSTLRRLVHKEHRLKKEVDDGRRCLKLMIHSDVDGTLEALLKVLETYASKKVDLQVVDFNVGPPCEKDVELAAGTGAIVYCFNTTMSPSIRRLADRLDVQVACFNVIYHLVDDLKMRLSACLPDETELKLVAEGRVLKEFLISDRGRKKQPIAGVRVLWGSFTKSCVYRFQRGTTVFYEGPIESMKCEAEIVTSAKTNQEVGLALADKTVRFEEDDVVSVFEKVAVKQLIDWNPPGF</sequence>
<dbReference type="InterPro" id="IPR000795">
    <property type="entry name" value="T_Tr_GTP-bd_dom"/>
</dbReference>
<dbReference type="PANTHER" id="PTHR43381">
    <property type="entry name" value="TRANSLATION INITIATION FACTOR IF-2-RELATED"/>
    <property type="match status" value="1"/>
</dbReference>
<keyword evidence="5" id="KW-0342">GTP-binding</keyword>
<dbReference type="InterPro" id="IPR009000">
    <property type="entry name" value="Transl_B-barrel_sf"/>
</dbReference>
<comment type="function">
    <text evidence="6">One of the essential components for the initiation of protein synthesis. Protects formylmethionyl-tRNA from spontaneous hydrolysis and promotes its binding to the 30S ribosomal subunits. Also involved in the hydrolysis of GTP during the formation of the 70S ribosomal complex.</text>
</comment>
<dbReference type="GO" id="GO:0003697">
    <property type="term" value="F:single-stranded DNA binding"/>
    <property type="evidence" value="ECO:0007669"/>
    <property type="project" value="InterPro"/>
</dbReference>
<dbReference type="NCBIfam" id="TIGR00231">
    <property type="entry name" value="small_GTP"/>
    <property type="match status" value="1"/>
</dbReference>
<dbReference type="InterPro" id="IPR036925">
    <property type="entry name" value="TIF_IF2_dom3_sf"/>
</dbReference>
<dbReference type="CDD" id="cd01887">
    <property type="entry name" value="IF2_eIF5B"/>
    <property type="match status" value="1"/>
</dbReference>
<dbReference type="Pfam" id="PF22042">
    <property type="entry name" value="EF-G_D2"/>
    <property type="match status" value="1"/>
</dbReference>
<dbReference type="GO" id="GO:0005737">
    <property type="term" value="C:cytoplasm"/>
    <property type="evidence" value="ECO:0007669"/>
    <property type="project" value="TreeGrafter"/>
</dbReference>
<dbReference type="Gene3D" id="2.40.30.10">
    <property type="entry name" value="Translation factors"/>
    <property type="match status" value="2"/>
</dbReference>
<dbReference type="InterPro" id="IPR005225">
    <property type="entry name" value="Small_GTP-bd"/>
</dbReference>
<organism evidence="9 10">
    <name type="scientific">Parascaris univalens</name>
    <name type="common">Nematode worm</name>
    <dbReference type="NCBI Taxonomy" id="6257"/>
    <lineage>
        <taxon>Eukaryota</taxon>
        <taxon>Metazoa</taxon>
        <taxon>Ecdysozoa</taxon>
        <taxon>Nematoda</taxon>
        <taxon>Chromadorea</taxon>
        <taxon>Rhabditida</taxon>
        <taxon>Spirurina</taxon>
        <taxon>Ascaridomorpha</taxon>
        <taxon>Ascaridoidea</taxon>
        <taxon>Ascarididae</taxon>
        <taxon>Parascaris</taxon>
    </lineage>
</organism>
<keyword evidence="7" id="KW-0238">DNA-binding</keyword>
<dbReference type="SUPFAM" id="SSF52156">
    <property type="entry name" value="Initiation factor IF2/eIF5b, domain 3"/>
    <property type="match status" value="1"/>
</dbReference>
<dbReference type="InterPro" id="IPR023115">
    <property type="entry name" value="TIF_IF2_dom3"/>
</dbReference>
<dbReference type="GO" id="GO:0005525">
    <property type="term" value="F:GTP binding"/>
    <property type="evidence" value="ECO:0007669"/>
    <property type="project" value="UniProtKB-KW"/>
</dbReference>
<proteinExistence type="inferred from homology"/>
<dbReference type="FunFam" id="3.40.50.10050:FF:000001">
    <property type="entry name" value="Translation initiation factor IF-2"/>
    <property type="match status" value="1"/>
</dbReference>
<evidence type="ECO:0000313" key="9">
    <source>
        <dbReference type="Proteomes" id="UP000887569"/>
    </source>
</evidence>
<dbReference type="PROSITE" id="PS50935">
    <property type="entry name" value="SSB"/>
    <property type="match status" value="1"/>
</dbReference>
<dbReference type="Pfam" id="PF11987">
    <property type="entry name" value="IF-2"/>
    <property type="match status" value="1"/>
</dbReference>
<dbReference type="InterPro" id="IPR044145">
    <property type="entry name" value="IF2_II"/>
</dbReference>
<evidence type="ECO:0000313" key="10">
    <source>
        <dbReference type="WBParaSite" id="PgR024_g022_t05"/>
    </source>
</evidence>